<feature type="compositionally biased region" description="Low complexity" evidence="1">
    <location>
        <begin position="104"/>
        <end position="114"/>
    </location>
</feature>
<feature type="region of interest" description="Disordered" evidence="1">
    <location>
        <begin position="81"/>
        <end position="128"/>
    </location>
</feature>
<keyword evidence="2" id="KW-0812">Transmembrane</keyword>
<comment type="caution">
    <text evidence="3">The sequence shown here is derived from an EMBL/GenBank/DDBJ whole genome shotgun (WGS) entry which is preliminary data.</text>
</comment>
<keyword evidence="2" id="KW-0472">Membrane</keyword>
<dbReference type="EMBL" id="PUIO01000019">
    <property type="protein sequence ID" value="PQP23575.1"/>
    <property type="molecule type" value="Genomic_DNA"/>
</dbReference>
<evidence type="ECO:0000256" key="1">
    <source>
        <dbReference type="SAM" id="MobiDB-lite"/>
    </source>
</evidence>
<dbReference type="Proteomes" id="UP000239290">
    <property type="component" value="Unassembled WGS sequence"/>
</dbReference>
<keyword evidence="2" id="KW-1133">Transmembrane helix</keyword>
<evidence type="ECO:0000313" key="4">
    <source>
        <dbReference type="Proteomes" id="UP000239290"/>
    </source>
</evidence>
<gene>
    <name evidence="3" type="ORF">C5613_17445</name>
</gene>
<accession>A0A2S8J983</accession>
<protein>
    <recommendedName>
        <fullName evidence="5">YtxH domain-containing protein</fullName>
    </recommendedName>
</protein>
<evidence type="ECO:0008006" key="5">
    <source>
        <dbReference type="Google" id="ProtNLM"/>
    </source>
</evidence>
<name>A0A2S8J983_RHOOP</name>
<proteinExistence type="predicted"/>
<dbReference type="AlphaFoldDB" id="A0A2S8J983"/>
<evidence type="ECO:0000313" key="3">
    <source>
        <dbReference type="EMBL" id="PQP23575.1"/>
    </source>
</evidence>
<evidence type="ECO:0000256" key="2">
    <source>
        <dbReference type="SAM" id="Phobius"/>
    </source>
</evidence>
<sequence length="128" mass="13520">MEKSGEVMDRDRVWFFAAGAAVGFVLGARFGRQTYEKMRDQSLEIWHNPTVQEKVGGATETVKEKAPKVQQKVGALAQKITHHGADGTDTSVTTAPATGVPLKEAPAPAPAATEPTPPTGGKHTSSPN</sequence>
<reference evidence="4" key="1">
    <citation type="submission" date="2018-02" db="EMBL/GenBank/DDBJ databases">
        <title>Draft genome sequencing of Rhodococcus opacus KU647198.</title>
        <authorList>
            <person name="Zheng B.-X."/>
        </authorList>
    </citation>
    <scope>NUCLEOTIDE SEQUENCE [LARGE SCALE GENOMIC DNA]</scope>
    <source>
        <strain evidence="4">04-OD7</strain>
    </source>
</reference>
<organism evidence="3 4">
    <name type="scientific">Rhodococcus opacus</name>
    <name type="common">Nocardia opaca</name>
    <dbReference type="NCBI Taxonomy" id="37919"/>
    <lineage>
        <taxon>Bacteria</taxon>
        <taxon>Bacillati</taxon>
        <taxon>Actinomycetota</taxon>
        <taxon>Actinomycetes</taxon>
        <taxon>Mycobacteriales</taxon>
        <taxon>Nocardiaceae</taxon>
        <taxon>Rhodococcus</taxon>
    </lineage>
</organism>
<feature type="transmembrane region" description="Helical" evidence="2">
    <location>
        <begin position="12"/>
        <end position="31"/>
    </location>
</feature>